<dbReference type="AlphaFoldDB" id="E3I6N1"/>
<organism evidence="2 3">
    <name type="scientific">Rhodomicrobium vannielii (strain ATCC 17100 / DSM 162 / LMG 4299 / NCIMB 10020 / ATH 3.1.1)</name>
    <dbReference type="NCBI Taxonomy" id="648757"/>
    <lineage>
        <taxon>Bacteria</taxon>
        <taxon>Pseudomonadati</taxon>
        <taxon>Pseudomonadota</taxon>
        <taxon>Alphaproteobacteria</taxon>
        <taxon>Hyphomicrobiales</taxon>
        <taxon>Hyphomicrobiaceae</taxon>
        <taxon>Rhodomicrobium</taxon>
    </lineage>
</organism>
<dbReference type="PANTHER" id="PTHR43236:SF2">
    <property type="entry name" value="BLL0069 PROTEIN"/>
    <property type="match status" value="1"/>
</dbReference>
<reference evidence="3" key="1">
    <citation type="journal article" date="2011" name="J. Bacteriol.">
        <title>Genome sequences of eight morphologically diverse alphaproteobacteria.</title>
        <authorList>
            <consortium name="US DOE Joint Genome Institute"/>
            <person name="Brown P.J."/>
            <person name="Kysela D.T."/>
            <person name="Buechlein A."/>
            <person name="Hemmerich C."/>
            <person name="Brun Y.V."/>
        </authorList>
    </citation>
    <scope>NUCLEOTIDE SEQUENCE [LARGE SCALE GENOMIC DNA]</scope>
    <source>
        <strain evidence="3">ATCC 17100 / ATH 3.1.1 / DSM 162 / LMG 4299</strain>
    </source>
</reference>
<proteinExistence type="predicted"/>
<dbReference type="RefSeq" id="WP_013419080.1">
    <property type="nucleotide sequence ID" value="NC_014664.1"/>
</dbReference>
<dbReference type="InterPro" id="IPR010359">
    <property type="entry name" value="IrrE_HExxH"/>
</dbReference>
<dbReference type="Pfam" id="PF06114">
    <property type="entry name" value="Peptidase_M78"/>
    <property type="match status" value="1"/>
</dbReference>
<keyword evidence="3" id="KW-1185">Reference proteome</keyword>
<evidence type="ECO:0000259" key="1">
    <source>
        <dbReference type="Pfam" id="PF06114"/>
    </source>
</evidence>
<protein>
    <recommendedName>
        <fullName evidence="1">IrrE N-terminal-like domain-containing protein</fullName>
    </recommendedName>
</protein>
<feature type="domain" description="IrrE N-terminal-like" evidence="1">
    <location>
        <begin position="58"/>
        <end position="156"/>
    </location>
</feature>
<sequence length="160" mass="17419">MSIIPSEILAVIGPRLRSSPVDVNAIASDLGLGIYESNLGNGISGVLVREPAYGSPSGFVIFVNRDEPYVRQRFTAAHEIGHFVLHRERIGQRVEDNYLLRAQGLSNTLESQANRFAADILMPYELIQTLVDQGINGIDALANSLQVSQIALAIRLGHPT</sequence>
<gene>
    <name evidence="2" type="ordered locus">Rvan_1421</name>
</gene>
<dbReference type="KEGG" id="rva:Rvan_1421"/>
<evidence type="ECO:0000313" key="2">
    <source>
        <dbReference type="EMBL" id="ADP70678.1"/>
    </source>
</evidence>
<dbReference type="InterPro" id="IPR052345">
    <property type="entry name" value="Rad_response_metalloprotease"/>
</dbReference>
<dbReference type="eggNOG" id="COG2856">
    <property type="taxonomic scope" value="Bacteria"/>
</dbReference>
<dbReference type="PANTHER" id="PTHR43236">
    <property type="entry name" value="ANTITOXIN HIGA1"/>
    <property type="match status" value="1"/>
</dbReference>
<evidence type="ECO:0000313" key="3">
    <source>
        <dbReference type="Proteomes" id="UP000001399"/>
    </source>
</evidence>
<dbReference type="OrthoDB" id="9794834at2"/>
<accession>E3I6N1</accession>
<name>E3I6N1_RHOVT</name>
<dbReference type="HOGENOM" id="CLU_084682_2_0_5"/>
<dbReference type="Gene3D" id="1.10.10.2910">
    <property type="match status" value="1"/>
</dbReference>
<dbReference type="Proteomes" id="UP000001399">
    <property type="component" value="Chromosome"/>
</dbReference>
<dbReference type="EMBL" id="CP002292">
    <property type="protein sequence ID" value="ADP70678.1"/>
    <property type="molecule type" value="Genomic_DNA"/>
</dbReference>